<comment type="catalytic activity">
    <reaction evidence="15 16">
        <text>DNA(n) + a 2'-deoxyribonucleoside 5'-triphosphate = DNA(n+1) + diphosphate</text>
        <dbReference type="Rhea" id="RHEA:22508"/>
        <dbReference type="Rhea" id="RHEA-COMP:17339"/>
        <dbReference type="Rhea" id="RHEA-COMP:17340"/>
        <dbReference type="ChEBI" id="CHEBI:33019"/>
        <dbReference type="ChEBI" id="CHEBI:61560"/>
        <dbReference type="ChEBI" id="CHEBI:173112"/>
        <dbReference type="EC" id="2.7.7.7"/>
    </reaction>
</comment>
<dbReference type="SUPFAM" id="SSF100879">
    <property type="entry name" value="Lesion bypass DNA polymerase (Y-family), little finger domain"/>
    <property type="match status" value="1"/>
</dbReference>
<keyword evidence="11 16" id="KW-0460">Magnesium</keyword>
<accession>A0A2S7IRK3</accession>
<evidence type="ECO:0000256" key="8">
    <source>
        <dbReference type="ARBA" id="ARBA00022705"/>
    </source>
</evidence>
<keyword evidence="19" id="KW-1185">Reference proteome</keyword>
<comment type="similarity">
    <text evidence="2 16">Belongs to the DNA polymerase type-Y family.</text>
</comment>
<comment type="caution">
    <text evidence="16">Lacks conserved residue(s) required for the propagation of feature annotation.</text>
</comment>
<keyword evidence="4 16" id="KW-0515">Mutator protein</keyword>
<dbReference type="Pfam" id="PF21999">
    <property type="entry name" value="IMS_HHH_1"/>
    <property type="match status" value="1"/>
</dbReference>
<reference evidence="19" key="1">
    <citation type="submission" date="2018-02" db="EMBL/GenBank/DDBJ databases">
        <title>Genome sequencing of Solimonas sp. HR-BB.</title>
        <authorList>
            <person name="Lee Y."/>
            <person name="Jeon C.O."/>
        </authorList>
    </citation>
    <scope>NUCLEOTIDE SEQUENCE [LARGE SCALE GENOMIC DNA]</scope>
    <source>
        <strain evidence="19">HR-U</strain>
    </source>
</reference>
<dbReference type="InterPro" id="IPR053848">
    <property type="entry name" value="IMS_HHH_1"/>
</dbReference>
<evidence type="ECO:0000256" key="4">
    <source>
        <dbReference type="ARBA" id="ARBA00022457"/>
    </source>
</evidence>
<comment type="cofactor">
    <cofactor evidence="16">
        <name>Mg(2+)</name>
        <dbReference type="ChEBI" id="CHEBI:18420"/>
    </cofactor>
    <text evidence="16">Binds 2 magnesium ions per subunit.</text>
</comment>
<dbReference type="OrthoDB" id="9808813at2"/>
<evidence type="ECO:0000256" key="13">
    <source>
        <dbReference type="ARBA" id="ARBA00023125"/>
    </source>
</evidence>
<evidence type="ECO:0000256" key="2">
    <source>
        <dbReference type="ARBA" id="ARBA00010945"/>
    </source>
</evidence>
<dbReference type="PANTHER" id="PTHR11076:SF33">
    <property type="entry name" value="DNA POLYMERASE KAPPA"/>
    <property type="match status" value="1"/>
</dbReference>
<dbReference type="EC" id="2.7.7.7" evidence="16"/>
<dbReference type="GO" id="GO:0005829">
    <property type="term" value="C:cytosol"/>
    <property type="evidence" value="ECO:0007669"/>
    <property type="project" value="TreeGrafter"/>
</dbReference>
<dbReference type="PANTHER" id="PTHR11076">
    <property type="entry name" value="DNA REPAIR POLYMERASE UMUC / TRANSFERASE FAMILY MEMBER"/>
    <property type="match status" value="1"/>
</dbReference>
<feature type="domain" description="UmuC" evidence="17">
    <location>
        <begin position="1"/>
        <end position="176"/>
    </location>
</feature>
<dbReference type="InterPro" id="IPR001126">
    <property type="entry name" value="UmuC"/>
</dbReference>
<dbReference type="GO" id="GO:0006261">
    <property type="term" value="P:DNA-templated DNA replication"/>
    <property type="evidence" value="ECO:0007669"/>
    <property type="project" value="UniProtKB-UniRule"/>
</dbReference>
<dbReference type="GO" id="GO:0042276">
    <property type="term" value="P:error-prone translesion synthesis"/>
    <property type="evidence" value="ECO:0007669"/>
    <property type="project" value="TreeGrafter"/>
</dbReference>
<dbReference type="Gene3D" id="1.10.150.20">
    <property type="entry name" value="5' to 3' exonuclease, C-terminal subdomain"/>
    <property type="match status" value="1"/>
</dbReference>
<dbReference type="FunFam" id="3.30.1490.100:FF:000004">
    <property type="entry name" value="DNA polymerase IV"/>
    <property type="match status" value="1"/>
</dbReference>
<dbReference type="GO" id="GO:0009432">
    <property type="term" value="P:SOS response"/>
    <property type="evidence" value="ECO:0007669"/>
    <property type="project" value="TreeGrafter"/>
</dbReference>
<organism evidence="18 19">
    <name type="scientific">Siphonobacter curvatus</name>
    <dbReference type="NCBI Taxonomy" id="2094562"/>
    <lineage>
        <taxon>Bacteria</taxon>
        <taxon>Pseudomonadati</taxon>
        <taxon>Bacteroidota</taxon>
        <taxon>Cytophagia</taxon>
        <taxon>Cytophagales</taxon>
        <taxon>Cytophagaceae</taxon>
        <taxon>Siphonobacter</taxon>
    </lineage>
</organism>
<dbReference type="FunFam" id="3.30.70.270:FF:000002">
    <property type="entry name" value="DNA polymerase IV"/>
    <property type="match status" value="1"/>
</dbReference>
<keyword evidence="14 16" id="KW-0234">DNA repair</keyword>
<dbReference type="Pfam" id="PF00817">
    <property type="entry name" value="IMS"/>
    <property type="match status" value="1"/>
</dbReference>
<keyword evidence="12 16" id="KW-0239">DNA-directed DNA polymerase</keyword>
<feature type="binding site" evidence="16">
    <location>
        <position position="94"/>
    </location>
    <ligand>
        <name>Mg(2+)</name>
        <dbReference type="ChEBI" id="CHEBI:18420"/>
    </ligand>
</feature>
<evidence type="ECO:0000259" key="17">
    <source>
        <dbReference type="PROSITE" id="PS50173"/>
    </source>
</evidence>
<dbReference type="Proteomes" id="UP000239590">
    <property type="component" value="Unassembled WGS sequence"/>
</dbReference>
<evidence type="ECO:0000256" key="7">
    <source>
        <dbReference type="ARBA" id="ARBA00022695"/>
    </source>
</evidence>
<keyword evidence="6 16" id="KW-0808">Transferase</keyword>
<comment type="function">
    <text evidence="16">Poorly processive, error-prone DNA polymerase involved in untargeted mutagenesis. Copies undamaged DNA at stalled replication forks, which arise in vivo from mismatched or misaligned primer ends. These misaligned primers can be extended by PolIV. Exhibits no 3'-5' exonuclease (proofreading) activity. May be involved in translesional synthesis, in conjunction with the beta clamp from PolIII.</text>
</comment>
<dbReference type="FunFam" id="3.40.1170.60:FF:000001">
    <property type="entry name" value="DNA polymerase IV"/>
    <property type="match status" value="1"/>
</dbReference>
<dbReference type="FunFam" id="1.10.150.20:FF:000019">
    <property type="entry name" value="DNA polymerase IV"/>
    <property type="match status" value="1"/>
</dbReference>
<dbReference type="NCBIfam" id="NF002677">
    <property type="entry name" value="PRK02406.1"/>
    <property type="match status" value="1"/>
</dbReference>
<evidence type="ECO:0000256" key="16">
    <source>
        <dbReference type="HAMAP-Rule" id="MF_01113"/>
    </source>
</evidence>
<dbReference type="GO" id="GO:0006281">
    <property type="term" value="P:DNA repair"/>
    <property type="evidence" value="ECO:0007669"/>
    <property type="project" value="UniProtKB-UniRule"/>
</dbReference>
<keyword evidence="7 16" id="KW-0548">Nucleotidyltransferase</keyword>
<sequence>MDAFYASVEQRDNPELRGKPLAVGGSRERGVVAAASYEARKYGVRSAMASVTALRKCPHLLFVRPRFDVYKAVSVQIREIFARYTPMIEPLSLDEAYLDVTENLKGIETATQIAQEIKNQIREETGLTASAGVSFNKFLAKIASDYNKPDGLFIIKPKQAEAFVAGLHVKDFHGIGKVTADKMHKMGIFTGADLKAQPLEVLVKHFGKVGRWYYQIARGQDDRLVNPDRIRKSIGAEETFSTDLEDVELLLNELWPITEEVWRRAERAQAYGKTVTLKVKFGDFEQITRSRTSLQPITEQAFYERMVRELFEGIFPLRMGIRLMGVTLSNLERADEWDGRQLTFHF</sequence>
<name>A0A2S7IRK3_9BACT</name>
<dbReference type="SUPFAM" id="SSF56672">
    <property type="entry name" value="DNA/RNA polymerases"/>
    <property type="match status" value="1"/>
</dbReference>
<dbReference type="GO" id="GO:0003887">
    <property type="term" value="F:DNA-directed DNA polymerase activity"/>
    <property type="evidence" value="ECO:0007669"/>
    <property type="project" value="UniProtKB-UniRule"/>
</dbReference>
<evidence type="ECO:0000256" key="12">
    <source>
        <dbReference type="ARBA" id="ARBA00022932"/>
    </source>
</evidence>
<keyword evidence="10 16" id="KW-0227">DNA damage</keyword>
<dbReference type="InterPro" id="IPR043128">
    <property type="entry name" value="Rev_trsase/Diguanyl_cyclase"/>
</dbReference>
<comment type="caution">
    <text evidence="18">The sequence shown here is derived from an EMBL/GenBank/DDBJ whole genome shotgun (WGS) entry which is preliminary data.</text>
</comment>
<dbReference type="InterPro" id="IPR050116">
    <property type="entry name" value="DNA_polymerase-Y"/>
</dbReference>
<evidence type="ECO:0000256" key="1">
    <source>
        <dbReference type="ARBA" id="ARBA00004496"/>
    </source>
</evidence>
<dbReference type="InterPro" id="IPR043502">
    <property type="entry name" value="DNA/RNA_pol_sf"/>
</dbReference>
<protein>
    <recommendedName>
        <fullName evidence="16">DNA polymerase IV</fullName>
        <shortName evidence="16">Pol IV</shortName>
        <ecNumber evidence="16">2.7.7.7</ecNumber>
    </recommendedName>
</protein>
<evidence type="ECO:0000256" key="14">
    <source>
        <dbReference type="ARBA" id="ARBA00023204"/>
    </source>
</evidence>
<comment type="subcellular location">
    <subcellularLocation>
        <location evidence="1 16">Cytoplasm</location>
    </subcellularLocation>
</comment>
<dbReference type="Gene3D" id="3.40.1170.60">
    <property type="match status" value="1"/>
</dbReference>
<keyword evidence="13 16" id="KW-0238">DNA-binding</keyword>
<feature type="site" description="Substrate discrimination" evidence="16">
    <location>
        <position position="5"/>
    </location>
</feature>
<comment type="subunit">
    <text evidence="3 16">Monomer.</text>
</comment>
<gene>
    <name evidence="16" type="primary">dinB</name>
    <name evidence="18" type="ORF">C5O19_12160</name>
</gene>
<dbReference type="CDD" id="cd03586">
    <property type="entry name" value="PolY_Pol_IV_kappa"/>
    <property type="match status" value="1"/>
</dbReference>
<evidence type="ECO:0000256" key="10">
    <source>
        <dbReference type="ARBA" id="ARBA00022763"/>
    </source>
</evidence>
<proteinExistence type="inferred from homology"/>
<keyword evidence="8 16" id="KW-0235">DNA replication</keyword>
<evidence type="ECO:0000313" key="19">
    <source>
        <dbReference type="Proteomes" id="UP000239590"/>
    </source>
</evidence>
<dbReference type="Pfam" id="PF11799">
    <property type="entry name" value="IMS_C"/>
    <property type="match status" value="1"/>
</dbReference>
<dbReference type="Gene3D" id="3.30.70.270">
    <property type="match status" value="1"/>
</dbReference>
<evidence type="ECO:0000256" key="5">
    <source>
        <dbReference type="ARBA" id="ARBA00022490"/>
    </source>
</evidence>
<keyword evidence="9 16" id="KW-0479">Metal-binding</keyword>
<evidence type="ECO:0000256" key="15">
    <source>
        <dbReference type="ARBA" id="ARBA00049244"/>
    </source>
</evidence>
<dbReference type="InterPro" id="IPR017961">
    <property type="entry name" value="DNA_pol_Y-fam_little_finger"/>
</dbReference>
<evidence type="ECO:0000256" key="9">
    <source>
        <dbReference type="ARBA" id="ARBA00022723"/>
    </source>
</evidence>
<dbReference type="EMBL" id="PTRA01000001">
    <property type="protein sequence ID" value="PQA60334.1"/>
    <property type="molecule type" value="Genomic_DNA"/>
</dbReference>
<dbReference type="PROSITE" id="PS50173">
    <property type="entry name" value="UMUC"/>
    <property type="match status" value="1"/>
</dbReference>
<evidence type="ECO:0000256" key="6">
    <source>
        <dbReference type="ARBA" id="ARBA00022679"/>
    </source>
</evidence>
<feature type="active site" evidence="16">
    <location>
        <position position="95"/>
    </location>
</feature>
<evidence type="ECO:0000256" key="11">
    <source>
        <dbReference type="ARBA" id="ARBA00022842"/>
    </source>
</evidence>
<dbReference type="AlphaFoldDB" id="A0A2S7IRK3"/>
<dbReference type="GO" id="GO:0003684">
    <property type="term" value="F:damaged DNA binding"/>
    <property type="evidence" value="ECO:0007669"/>
    <property type="project" value="InterPro"/>
</dbReference>
<evidence type="ECO:0000256" key="3">
    <source>
        <dbReference type="ARBA" id="ARBA00011245"/>
    </source>
</evidence>
<dbReference type="InterPro" id="IPR022880">
    <property type="entry name" value="DNApol_IV"/>
</dbReference>
<dbReference type="GO" id="GO:0000287">
    <property type="term" value="F:magnesium ion binding"/>
    <property type="evidence" value="ECO:0007669"/>
    <property type="project" value="UniProtKB-UniRule"/>
</dbReference>
<dbReference type="Gene3D" id="3.30.1490.100">
    <property type="entry name" value="DNA polymerase, Y-family, little finger domain"/>
    <property type="match status" value="1"/>
</dbReference>
<evidence type="ECO:0000313" key="18">
    <source>
        <dbReference type="EMBL" id="PQA60334.1"/>
    </source>
</evidence>
<keyword evidence="5 16" id="KW-0963">Cytoplasm</keyword>
<dbReference type="InterPro" id="IPR036775">
    <property type="entry name" value="DNA_pol_Y-fam_lit_finger_sf"/>
</dbReference>
<dbReference type="HAMAP" id="MF_01113">
    <property type="entry name" value="DNApol_IV"/>
    <property type="match status" value="1"/>
</dbReference>